<evidence type="ECO:0000256" key="8">
    <source>
        <dbReference type="ARBA" id="ARBA00031306"/>
    </source>
</evidence>
<evidence type="ECO:0000313" key="13">
    <source>
        <dbReference type="Proteomes" id="UP000319908"/>
    </source>
</evidence>
<dbReference type="PIRSF" id="PIRSF006268">
    <property type="entry name" value="ApbE"/>
    <property type="match status" value="1"/>
</dbReference>
<evidence type="ECO:0000256" key="6">
    <source>
        <dbReference type="ARBA" id="ARBA00022827"/>
    </source>
</evidence>
<keyword evidence="6 10" id="KW-0274">FAD</keyword>
<dbReference type="SUPFAM" id="SSF143631">
    <property type="entry name" value="ApbE-like"/>
    <property type="match status" value="1"/>
</dbReference>
<keyword evidence="12" id="KW-0449">Lipoprotein</keyword>
<dbReference type="GO" id="GO:0016740">
    <property type="term" value="F:transferase activity"/>
    <property type="evidence" value="ECO:0007669"/>
    <property type="project" value="UniProtKB-UniRule"/>
</dbReference>
<protein>
    <recommendedName>
        <fullName evidence="2 10">FAD:protein FMN transferase</fullName>
        <ecNumber evidence="1 10">2.7.1.180</ecNumber>
    </recommendedName>
    <alternativeName>
        <fullName evidence="8 10">Flavin transferase</fullName>
    </alternativeName>
</protein>
<comment type="similarity">
    <text evidence="10">Belongs to the ApbE family.</text>
</comment>
<evidence type="ECO:0000256" key="7">
    <source>
        <dbReference type="ARBA" id="ARBA00022842"/>
    </source>
</evidence>
<proteinExistence type="inferred from homology"/>
<keyword evidence="7 10" id="KW-0460">Magnesium</keyword>
<comment type="caution">
    <text evidence="12">The sequence shown here is derived from an EMBL/GenBank/DDBJ whole genome shotgun (WGS) entry which is preliminary data.</text>
</comment>
<dbReference type="PANTHER" id="PTHR30040">
    <property type="entry name" value="THIAMINE BIOSYNTHESIS LIPOPROTEIN APBE"/>
    <property type="match status" value="1"/>
</dbReference>
<keyword evidence="3 10" id="KW-0285">Flavoprotein</keyword>
<gene>
    <name evidence="12" type="primary">apbE_1</name>
    <name evidence="12" type="ORF">Poly21_24550</name>
</gene>
<keyword evidence="5 10" id="KW-0479">Metal-binding</keyword>
<dbReference type="AlphaFoldDB" id="A0A5C6BSN1"/>
<sequence length="335" mass="35931">MACDFVVLVRDADQRIGHRAVADVVLDALESVDAMEQRLTVYDPQSEVSQINRAAGKGPVSVSIETFAVLQHAVRLSQLTSGAFDITAGPLIDAWGFTLRQGRKPTLEEIASARALVGMDRLRLNSEQRAVELLEPSMRINLGAIGKGDAIDCLADQLKSAGIQDFLIHAGQSSVLACGDQFDRAEIELSENSAPHNDAQQQEPPRGWKVGIAHPTKPNRRIAGIWLHDAALATSGSGKQFFHHRGKRYGHVIDPRTGEPAGDMLSLSVITPQAVDADALATGLFVNGCDAARAFGEANGPIPLVMVVAGTRQDSVDVQTVGHFDWVDPPQGTQQ</sequence>
<keyword evidence="4 10" id="KW-0808">Transferase</keyword>
<name>A0A5C6BSN1_9BACT</name>
<feature type="binding site" evidence="11">
    <location>
        <position position="282"/>
    </location>
    <ligand>
        <name>Mg(2+)</name>
        <dbReference type="ChEBI" id="CHEBI:18420"/>
    </ligand>
</feature>
<feature type="binding site" evidence="11">
    <location>
        <position position="144"/>
    </location>
    <ligand>
        <name>Mg(2+)</name>
        <dbReference type="ChEBI" id="CHEBI:18420"/>
    </ligand>
</feature>
<dbReference type="InterPro" id="IPR024932">
    <property type="entry name" value="ApbE"/>
</dbReference>
<dbReference type="Proteomes" id="UP000319908">
    <property type="component" value="Unassembled WGS sequence"/>
</dbReference>
<comment type="cofactor">
    <cofactor evidence="11">
        <name>Mg(2+)</name>
        <dbReference type="ChEBI" id="CHEBI:18420"/>
    </cofactor>
    <cofactor evidence="11">
        <name>Mn(2+)</name>
        <dbReference type="ChEBI" id="CHEBI:29035"/>
    </cofactor>
    <text evidence="11">Magnesium. Can also use manganese.</text>
</comment>
<evidence type="ECO:0000256" key="2">
    <source>
        <dbReference type="ARBA" id="ARBA00016337"/>
    </source>
</evidence>
<dbReference type="Gene3D" id="3.10.520.10">
    <property type="entry name" value="ApbE-like domains"/>
    <property type="match status" value="1"/>
</dbReference>
<dbReference type="Pfam" id="PF02424">
    <property type="entry name" value="ApbE"/>
    <property type="match status" value="1"/>
</dbReference>
<organism evidence="12 13">
    <name type="scientific">Allorhodopirellula heiligendammensis</name>
    <dbReference type="NCBI Taxonomy" id="2714739"/>
    <lineage>
        <taxon>Bacteria</taxon>
        <taxon>Pseudomonadati</taxon>
        <taxon>Planctomycetota</taxon>
        <taxon>Planctomycetia</taxon>
        <taxon>Pirellulales</taxon>
        <taxon>Pirellulaceae</taxon>
        <taxon>Allorhodopirellula</taxon>
    </lineage>
</organism>
<evidence type="ECO:0000256" key="4">
    <source>
        <dbReference type="ARBA" id="ARBA00022679"/>
    </source>
</evidence>
<keyword evidence="13" id="KW-1185">Reference proteome</keyword>
<evidence type="ECO:0000256" key="1">
    <source>
        <dbReference type="ARBA" id="ARBA00011955"/>
    </source>
</evidence>
<accession>A0A5C6BSN1</accession>
<dbReference type="GO" id="GO:0046872">
    <property type="term" value="F:metal ion binding"/>
    <property type="evidence" value="ECO:0007669"/>
    <property type="project" value="UniProtKB-UniRule"/>
</dbReference>
<dbReference type="EMBL" id="SJPU01000002">
    <property type="protein sequence ID" value="TWU15260.1"/>
    <property type="molecule type" value="Genomic_DNA"/>
</dbReference>
<comment type="catalytic activity">
    <reaction evidence="9 10">
        <text>L-threonyl-[protein] + FAD = FMN-L-threonyl-[protein] + AMP + H(+)</text>
        <dbReference type="Rhea" id="RHEA:36847"/>
        <dbReference type="Rhea" id="RHEA-COMP:11060"/>
        <dbReference type="Rhea" id="RHEA-COMP:11061"/>
        <dbReference type="ChEBI" id="CHEBI:15378"/>
        <dbReference type="ChEBI" id="CHEBI:30013"/>
        <dbReference type="ChEBI" id="CHEBI:57692"/>
        <dbReference type="ChEBI" id="CHEBI:74257"/>
        <dbReference type="ChEBI" id="CHEBI:456215"/>
        <dbReference type="EC" id="2.7.1.180"/>
    </reaction>
</comment>
<dbReference type="PANTHER" id="PTHR30040:SF2">
    <property type="entry name" value="FAD:PROTEIN FMN TRANSFERASE"/>
    <property type="match status" value="1"/>
</dbReference>
<feature type="binding site" evidence="11">
    <location>
        <position position="278"/>
    </location>
    <ligand>
        <name>Mg(2+)</name>
        <dbReference type="ChEBI" id="CHEBI:18420"/>
    </ligand>
</feature>
<evidence type="ECO:0000256" key="10">
    <source>
        <dbReference type="PIRNR" id="PIRNR006268"/>
    </source>
</evidence>
<dbReference type="EC" id="2.7.1.180" evidence="1 10"/>
<reference evidence="12 13" key="1">
    <citation type="journal article" date="2020" name="Antonie Van Leeuwenhoek">
        <title>Rhodopirellula heiligendammensis sp. nov., Rhodopirellula pilleata sp. nov., and Rhodopirellula solitaria sp. nov. isolated from natural or artificial marine surfaces in Northern Germany and California, USA, and emended description of the genus Rhodopirellula.</title>
        <authorList>
            <person name="Kallscheuer N."/>
            <person name="Wiegand S."/>
            <person name="Jogler M."/>
            <person name="Boedeker C."/>
            <person name="Peeters S.H."/>
            <person name="Rast P."/>
            <person name="Heuer A."/>
            <person name="Jetten M.S.M."/>
            <person name="Rohde M."/>
            <person name="Jogler C."/>
        </authorList>
    </citation>
    <scope>NUCLEOTIDE SEQUENCE [LARGE SCALE GENOMIC DNA]</scope>
    <source>
        <strain evidence="12 13">Poly21</strain>
    </source>
</reference>
<evidence type="ECO:0000256" key="9">
    <source>
        <dbReference type="ARBA" id="ARBA00048540"/>
    </source>
</evidence>
<evidence type="ECO:0000256" key="3">
    <source>
        <dbReference type="ARBA" id="ARBA00022630"/>
    </source>
</evidence>
<evidence type="ECO:0000256" key="5">
    <source>
        <dbReference type="ARBA" id="ARBA00022723"/>
    </source>
</evidence>
<evidence type="ECO:0000313" key="12">
    <source>
        <dbReference type="EMBL" id="TWU15260.1"/>
    </source>
</evidence>
<dbReference type="InterPro" id="IPR003374">
    <property type="entry name" value="ApbE-like_sf"/>
</dbReference>
<evidence type="ECO:0000256" key="11">
    <source>
        <dbReference type="PIRSR" id="PIRSR006268-2"/>
    </source>
</evidence>